<name>A0A7S3QKC4_DUNTE</name>
<dbReference type="EMBL" id="HBIP01000742">
    <property type="protein sequence ID" value="CAE0485265.1"/>
    <property type="molecule type" value="Transcribed_RNA"/>
</dbReference>
<dbReference type="PANTHER" id="PTHR47821">
    <property type="entry name" value="PHOSPHOGLYCERATE MUTASE FAMILY PROTEIN"/>
    <property type="match status" value="1"/>
</dbReference>
<gene>
    <name evidence="3" type="ORF">DTER00134_LOCUS304</name>
</gene>
<evidence type="ECO:0000313" key="3">
    <source>
        <dbReference type="EMBL" id="CAE0485265.1"/>
    </source>
</evidence>
<feature type="active site" description="Proton donor/acceptor" evidence="1">
    <location>
        <position position="115"/>
    </location>
</feature>
<dbReference type="PANTHER" id="PTHR47821:SF2">
    <property type="entry name" value="PHOSPHOGLYCERATE MUTASE FAMILY PROTEIN"/>
    <property type="match status" value="1"/>
</dbReference>
<protein>
    <recommendedName>
        <fullName evidence="4">Phosphoglycerate mutase</fullName>
    </recommendedName>
</protein>
<evidence type="ECO:0000256" key="2">
    <source>
        <dbReference type="PIRSR" id="PIRSR613078-2"/>
    </source>
</evidence>
<evidence type="ECO:0008006" key="4">
    <source>
        <dbReference type="Google" id="ProtNLM"/>
    </source>
</evidence>
<dbReference type="SMART" id="SM00855">
    <property type="entry name" value="PGAM"/>
    <property type="match status" value="1"/>
</dbReference>
<reference evidence="3" key="1">
    <citation type="submission" date="2021-01" db="EMBL/GenBank/DDBJ databases">
        <authorList>
            <person name="Corre E."/>
            <person name="Pelletier E."/>
            <person name="Niang G."/>
            <person name="Scheremetjew M."/>
            <person name="Finn R."/>
            <person name="Kale V."/>
            <person name="Holt S."/>
            <person name="Cochrane G."/>
            <person name="Meng A."/>
            <person name="Brown T."/>
            <person name="Cohen L."/>
        </authorList>
    </citation>
    <scope>NUCLEOTIDE SEQUENCE</scope>
    <source>
        <strain evidence="3">CCMP1320</strain>
    </source>
</reference>
<sequence length="228" mass="25231">MAAPCPCPPLSPYLLKGMKNSYIFLRHGHSLANEQNIIVSSLEHGVKPEYGLSAKGVEEAKHAGLQFKLMLEKLPKAPVKFITSPFSRAIETATHIAHEVGIARDQIDLDDNLRERYFGQALELKPAHENYKHIHAEDESSKGTKGPGNDGESANAVAERVMKTIKTIEEVYDGHIIVLSSHGDTCTIGQMALRGADISTHFKHPLTNCELRHICEDHGHHSHHAEKM</sequence>
<accession>A0A7S3QKC4</accession>
<organism evidence="3">
    <name type="scientific">Dunaliella tertiolecta</name>
    <name type="common">Green alga</name>
    <dbReference type="NCBI Taxonomy" id="3047"/>
    <lineage>
        <taxon>Eukaryota</taxon>
        <taxon>Viridiplantae</taxon>
        <taxon>Chlorophyta</taxon>
        <taxon>core chlorophytes</taxon>
        <taxon>Chlorophyceae</taxon>
        <taxon>CS clade</taxon>
        <taxon>Chlamydomonadales</taxon>
        <taxon>Dunaliellaceae</taxon>
        <taxon>Dunaliella</taxon>
    </lineage>
</organism>
<dbReference type="InterPro" id="IPR013078">
    <property type="entry name" value="His_Pase_superF_clade-1"/>
</dbReference>
<dbReference type="SUPFAM" id="SSF53254">
    <property type="entry name" value="Phosphoglycerate mutase-like"/>
    <property type="match status" value="1"/>
</dbReference>
<dbReference type="CDD" id="cd07067">
    <property type="entry name" value="HP_PGM_like"/>
    <property type="match status" value="1"/>
</dbReference>
<proteinExistence type="predicted"/>
<dbReference type="Pfam" id="PF00300">
    <property type="entry name" value="His_Phos_1"/>
    <property type="match status" value="1"/>
</dbReference>
<evidence type="ECO:0000256" key="1">
    <source>
        <dbReference type="PIRSR" id="PIRSR613078-1"/>
    </source>
</evidence>
<feature type="binding site" evidence="2">
    <location>
        <begin position="26"/>
        <end position="33"/>
    </location>
    <ligand>
        <name>substrate</name>
    </ligand>
</feature>
<dbReference type="Gene3D" id="3.40.50.1240">
    <property type="entry name" value="Phosphoglycerate mutase-like"/>
    <property type="match status" value="1"/>
</dbReference>
<feature type="active site" description="Tele-phosphohistidine intermediate" evidence="1">
    <location>
        <position position="27"/>
    </location>
</feature>
<dbReference type="InterPro" id="IPR029033">
    <property type="entry name" value="His_PPase_superfam"/>
</dbReference>
<feature type="binding site" evidence="2">
    <location>
        <position position="88"/>
    </location>
    <ligand>
        <name>substrate</name>
    </ligand>
</feature>
<dbReference type="AlphaFoldDB" id="A0A7S3QKC4"/>